<comment type="caution">
    <text evidence="2">The sequence shown here is derived from an EMBL/GenBank/DDBJ whole genome shotgun (WGS) entry which is preliminary data.</text>
</comment>
<gene>
    <name evidence="2" type="ORF">FAM09_15165</name>
</gene>
<keyword evidence="3" id="KW-1185">Reference proteome</keyword>
<keyword evidence="1" id="KW-0472">Membrane</keyword>
<reference evidence="2 3" key="1">
    <citation type="submission" date="2019-04" db="EMBL/GenBank/DDBJ databases">
        <title>Niastella caeni sp. nov., isolated from activated sludge.</title>
        <authorList>
            <person name="Sheng M."/>
        </authorList>
    </citation>
    <scope>NUCLEOTIDE SEQUENCE [LARGE SCALE GENOMIC DNA]</scope>
    <source>
        <strain evidence="2 3">HX-2-15</strain>
    </source>
</reference>
<dbReference type="EMBL" id="STFF01000004">
    <property type="protein sequence ID" value="THU38024.1"/>
    <property type="molecule type" value="Genomic_DNA"/>
</dbReference>
<keyword evidence="1" id="KW-0812">Transmembrane</keyword>
<organism evidence="2 3">
    <name type="scientific">Niastella caeni</name>
    <dbReference type="NCBI Taxonomy" id="2569763"/>
    <lineage>
        <taxon>Bacteria</taxon>
        <taxon>Pseudomonadati</taxon>
        <taxon>Bacteroidota</taxon>
        <taxon>Chitinophagia</taxon>
        <taxon>Chitinophagales</taxon>
        <taxon>Chitinophagaceae</taxon>
        <taxon>Niastella</taxon>
    </lineage>
</organism>
<name>A0A4S8HVF4_9BACT</name>
<keyword evidence="1" id="KW-1133">Transmembrane helix</keyword>
<proteinExistence type="predicted"/>
<dbReference type="Proteomes" id="UP000306918">
    <property type="component" value="Unassembled WGS sequence"/>
</dbReference>
<protein>
    <recommendedName>
        <fullName evidence="4">PepSY domain-containing protein</fullName>
    </recommendedName>
</protein>
<evidence type="ECO:0000256" key="1">
    <source>
        <dbReference type="SAM" id="Phobius"/>
    </source>
</evidence>
<feature type="transmembrane region" description="Helical" evidence="1">
    <location>
        <begin position="12"/>
        <end position="36"/>
    </location>
</feature>
<evidence type="ECO:0000313" key="3">
    <source>
        <dbReference type="Proteomes" id="UP000306918"/>
    </source>
</evidence>
<dbReference type="RefSeq" id="WP_136577980.1">
    <property type="nucleotide sequence ID" value="NZ_STFF01000004.1"/>
</dbReference>
<dbReference type="AlphaFoldDB" id="A0A4S8HVF4"/>
<dbReference type="OrthoDB" id="9806195at2"/>
<sequence length="261" mass="29584">MAKSKHFYIRKAHRYLGVILGIQFLLWTIGGLYFSWSNMDEVHGDFEKRKPPFLPVGSLLASPSTVIDSIKKAHPVDSFVSIQLIEILGKPYYQLRGITSKQQGGGHQHSMKMATWLADAVTGQLKPALTKEQAIEVASKRFNGEPKVKSVEYLTATNGHHEYRESPLPAYAITFEHPSGSTVYVASELGTVQKFRNNKWRIFDFLWMLHTMDYNSRDNIGNLLLRIFSIFGLITVFSGFALYAISFKGFKKNPLSKSRFS</sequence>
<evidence type="ECO:0008006" key="4">
    <source>
        <dbReference type="Google" id="ProtNLM"/>
    </source>
</evidence>
<evidence type="ECO:0000313" key="2">
    <source>
        <dbReference type="EMBL" id="THU38024.1"/>
    </source>
</evidence>
<accession>A0A4S8HVF4</accession>
<feature type="transmembrane region" description="Helical" evidence="1">
    <location>
        <begin position="223"/>
        <end position="245"/>
    </location>
</feature>